<feature type="domain" description="DUF4124" evidence="2">
    <location>
        <begin position="14"/>
        <end position="48"/>
    </location>
</feature>
<evidence type="ECO:0000313" key="4">
    <source>
        <dbReference type="Proteomes" id="UP000094769"/>
    </source>
</evidence>
<accession>A0A7Z0VM66</accession>
<dbReference type="OrthoDB" id="6080407at2"/>
<dbReference type="InterPro" id="IPR025392">
    <property type="entry name" value="DUF4124"/>
</dbReference>
<evidence type="ECO:0000313" key="3">
    <source>
        <dbReference type="EMBL" id="ODJ88125.1"/>
    </source>
</evidence>
<dbReference type="AlphaFoldDB" id="A0A7Z0VM66"/>
<dbReference type="RefSeq" id="WP_069123188.1">
    <property type="nucleotide sequence ID" value="NZ_MARB01000007.1"/>
</dbReference>
<comment type="caution">
    <text evidence="3">The sequence shown here is derived from an EMBL/GenBank/DDBJ whole genome shotgun (WGS) entry which is preliminary data.</text>
</comment>
<dbReference type="EMBL" id="MARB01000007">
    <property type="protein sequence ID" value="ODJ88125.1"/>
    <property type="molecule type" value="Genomic_DNA"/>
</dbReference>
<feature type="coiled-coil region" evidence="1">
    <location>
        <begin position="124"/>
        <end position="180"/>
    </location>
</feature>
<feature type="coiled-coil region" evidence="1">
    <location>
        <begin position="58"/>
        <end position="95"/>
    </location>
</feature>
<protein>
    <recommendedName>
        <fullName evidence="2">DUF4124 domain-containing protein</fullName>
    </recommendedName>
</protein>
<reference evidence="3 4" key="1">
    <citation type="submission" date="2016-06" db="EMBL/GenBank/DDBJ databases">
        <title>Genome sequence of endosymbiont of Candidatus Endolucinida thiodiazotropha.</title>
        <authorList>
            <person name="Poehlein A."/>
            <person name="Koenig S."/>
            <person name="Heiden S.E."/>
            <person name="Thuermer A."/>
            <person name="Voget S."/>
            <person name="Daniel R."/>
            <person name="Markert S."/>
            <person name="Gros O."/>
            <person name="Schweder T."/>
        </authorList>
    </citation>
    <scope>NUCLEOTIDE SEQUENCE [LARGE SCALE GENOMIC DNA]</scope>
    <source>
        <strain evidence="3 4">COS</strain>
    </source>
</reference>
<keyword evidence="1" id="KW-0175">Coiled coil</keyword>
<gene>
    <name evidence="3" type="ORF">CODIS_15360</name>
</gene>
<name>A0A7Z0VM66_9GAMM</name>
<dbReference type="Pfam" id="PF13511">
    <property type="entry name" value="DUF4124"/>
    <property type="match status" value="1"/>
</dbReference>
<organism evidence="3 4">
    <name type="scientific">Candidatus Thiodiazotropha endolucinida</name>
    <dbReference type="NCBI Taxonomy" id="1655433"/>
    <lineage>
        <taxon>Bacteria</taxon>
        <taxon>Pseudomonadati</taxon>
        <taxon>Pseudomonadota</taxon>
        <taxon>Gammaproteobacteria</taxon>
        <taxon>Chromatiales</taxon>
        <taxon>Sedimenticolaceae</taxon>
        <taxon>Candidatus Thiodiazotropha</taxon>
    </lineage>
</organism>
<keyword evidence="4" id="KW-1185">Reference proteome</keyword>
<dbReference type="Proteomes" id="UP000094769">
    <property type="component" value="Unassembled WGS sequence"/>
</dbReference>
<proteinExistence type="predicted"/>
<evidence type="ECO:0000256" key="1">
    <source>
        <dbReference type="SAM" id="Coils"/>
    </source>
</evidence>
<sequence>MRPRIITPIILFILFLPPTALAGKLYKWVDDKGQTHYTQTLPPTDAHRARSHLDEHGIVVKEVDAAKTEEELQQEAEQKRLRQEQQRLVEQQQAQDRVLLRTFRSADDILMTRDGQLQAVDTSVRVTQANIRRLKTTLEEMQQDAAKRELRGRSVSKRMLQDIEIKRQALEDAYSSIIEREHDKNRIRQSFARDLKRFRELKKLEQSDDPIQKARDSFDHALQNVYHCQSGDNCEGPWQRAKAYLKAHSTTPVKIEGDNIVITGEPMEDDDISISVSRIDDPKRGSLVIFMDLQCKIISLQKRLCANGEAINRIKQGFRNELAKAGDLSQSLP</sequence>
<evidence type="ECO:0000259" key="2">
    <source>
        <dbReference type="Pfam" id="PF13511"/>
    </source>
</evidence>